<reference evidence="1 2" key="1">
    <citation type="submission" date="2024-02" db="EMBL/GenBank/DDBJ databases">
        <title>Discinaceae phylogenomics.</title>
        <authorList>
            <person name="Dirks A.C."/>
            <person name="James T.Y."/>
        </authorList>
    </citation>
    <scope>NUCLEOTIDE SEQUENCE [LARGE SCALE GENOMIC DNA]</scope>
    <source>
        <strain evidence="1 2">ACD0624</strain>
    </source>
</reference>
<dbReference type="Proteomes" id="UP001447188">
    <property type="component" value="Unassembled WGS sequence"/>
</dbReference>
<dbReference type="EMBL" id="JBBBZM010000053">
    <property type="protein sequence ID" value="KAL0636261.1"/>
    <property type="molecule type" value="Genomic_DNA"/>
</dbReference>
<dbReference type="PANTHER" id="PTHR14187">
    <property type="entry name" value="ALPHA KINASE/ELONGATION FACTOR 2 KINASE"/>
    <property type="match status" value="1"/>
</dbReference>
<organism evidence="1 2">
    <name type="scientific">Discina gigas</name>
    <dbReference type="NCBI Taxonomy" id="1032678"/>
    <lineage>
        <taxon>Eukaryota</taxon>
        <taxon>Fungi</taxon>
        <taxon>Dikarya</taxon>
        <taxon>Ascomycota</taxon>
        <taxon>Pezizomycotina</taxon>
        <taxon>Pezizomycetes</taxon>
        <taxon>Pezizales</taxon>
        <taxon>Discinaceae</taxon>
        <taxon>Discina</taxon>
    </lineage>
</organism>
<comment type="caution">
    <text evidence="1">The sequence shown here is derived from an EMBL/GenBank/DDBJ whole genome shotgun (WGS) entry which is preliminary data.</text>
</comment>
<protein>
    <submittedName>
        <fullName evidence="1">Uncharacterized protein</fullName>
    </submittedName>
</protein>
<keyword evidence="2" id="KW-1185">Reference proteome</keyword>
<accession>A0ABR3GK01</accession>
<name>A0ABR3GK01_9PEZI</name>
<dbReference type="PANTHER" id="PTHR14187:SF82">
    <property type="entry name" value="FAMILY CHAPERONE, PUTATIVE (AFU_ORTHOLOGUE AFUA_7G08575)-RELATED"/>
    <property type="match status" value="1"/>
</dbReference>
<gene>
    <name evidence="1" type="ORF">Q9L58_004718</name>
</gene>
<evidence type="ECO:0000313" key="2">
    <source>
        <dbReference type="Proteomes" id="UP001447188"/>
    </source>
</evidence>
<sequence>MHMNKYFEENLKRIFSDDDIHDTFFCTVPGATDSPVSGVKDGFLTITRDEMKALFDPVISKVVHLVEQQIRSVEALHRKVTVRYEQWTAVARGACQRGLEGLSIVRSHIAKRSYGVLCVRTMLNASGNPENTYICPHTKEMKILNRVTWLVKKGDQISSDKVMSFPFLCRVALDHNMIFENTFLACGTPYTPRNARNRTVFTVCKLSTDLNVVPRHMFEDQKKFNGDGEPYYLIQFNLTIKIQTALVFSFVFKGKEYSSVTPEWTKGLNV</sequence>
<proteinExistence type="predicted"/>
<evidence type="ECO:0000313" key="1">
    <source>
        <dbReference type="EMBL" id="KAL0636261.1"/>
    </source>
</evidence>